<feature type="transmembrane region" description="Helical" evidence="1">
    <location>
        <begin position="76"/>
        <end position="94"/>
    </location>
</feature>
<organism evidence="2 3">
    <name type="scientific">Candidatus Nephthysia bennettiae</name>
    <dbReference type="NCBI Taxonomy" id="3127016"/>
    <lineage>
        <taxon>Bacteria</taxon>
        <taxon>Bacillati</taxon>
        <taxon>Candidatus Dormiibacterota</taxon>
        <taxon>Candidatus Dormibacteria</taxon>
        <taxon>Candidatus Dormibacterales</taxon>
        <taxon>Candidatus Dormibacteraceae</taxon>
        <taxon>Candidatus Nephthysia</taxon>
    </lineage>
</organism>
<reference evidence="2" key="1">
    <citation type="submission" date="2020-10" db="EMBL/GenBank/DDBJ databases">
        <title>Ca. Dormibacterota MAGs.</title>
        <authorList>
            <person name="Montgomery K."/>
        </authorList>
    </citation>
    <scope>NUCLEOTIDE SEQUENCE [LARGE SCALE GENOMIC DNA]</scope>
    <source>
        <strain evidence="2">SC8812_S17_10</strain>
    </source>
</reference>
<protein>
    <submittedName>
        <fullName evidence="2">DUF5317 domain-containing protein</fullName>
    </submittedName>
</protein>
<feature type="transmembrane region" description="Helical" evidence="1">
    <location>
        <begin position="52"/>
        <end position="70"/>
    </location>
</feature>
<accession>A0A934KAR9</accession>
<dbReference type="RefSeq" id="WP_338203388.1">
    <property type="nucleotide sequence ID" value="NZ_JAEKNR010000172.1"/>
</dbReference>
<dbReference type="Proteomes" id="UP000612893">
    <property type="component" value="Unassembled WGS sequence"/>
</dbReference>
<evidence type="ECO:0000256" key="1">
    <source>
        <dbReference type="SAM" id="Phobius"/>
    </source>
</evidence>
<evidence type="ECO:0000313" key="2">
    <source>
        <dbReference type="EMBL" id="MBJ7599776.1"/>
    </source>
</evidence>
<dbReference type="InterPro" id="IPR035168">
    <property type="entry name" value="DUF5317"/>
</dbReference>
<keyword evidence="3" id="KW-1185">Reference proteome</keyword>
<sequence>MAAAVAGLLAGLATGGSLRHLLQLRLRWPLVVVAALAVRLLGVLGPLATSPLTPLLFAVSLVALLAWSLWHREVLRGSPLIALGLAINLAVVLANGGRMPISRAGAGAASSALVRRGVWGQYTLAGPGTHLQWLEDWILFPPPVGRVVREVYSPGDLVVCLGLGLALFFATRPPGPIRTQR</sequence>
<dbReference type="AlphaFoldDB" id="A0A934KAR9"/>
<evidence type="ECO:0000313" key="3">
    <source>
        <dbReference type="Proteomes" id="UP000612893"/>
    </source>
</evidence>
<keyword evidence="1" id="KW-0472">Membrane</keyword>
<keyword evidence="1" id="KW-1133">Transmembrane helix</keyword>
<dbReference type="Pfam" id="PF17248">
    <property type="entry name" value="DUF5317"/>
    <property type="match status" value="1"/>
</dbReference>
<keyword evidence="1" id="KW-0812">Transmembrane</keyword>
<gene>
    <name evidence="2" type="ORF">JF922_17075</name>
</gene>
<comment type="caution">
    <text evidence="2">The sequence shown here is derived from an EMBL/GenBank/DDBJ whole genome shotgun (WGS) entry which is preliminary data.</text>
</comment>
<feature type="transmembrane region" description="Helical" evidence="1">
    <location>
        <begin position="25"/>
        <end position="45"/>
    </location>
</feature>
<name>A0A934KAR9_9BACT</name>
<dbReference type="EMBL" id="JAEKNR010000172">
    <property type="protein sequence ID" value="MBJ7599776.1"/>
    <property type="molecule type" value="Genomic_DNA"/>
</dbReference>
<proteinExistence type="predicted"/>